<evidence type="ECO:0000256" key="1">
    <source>
        <dbReference type="SAM" id="SignalP"/>
    </source>
</evidence>
<feature type="chain" id="PRO_5032659904" description="Lipoprotein" evidence="1">
    <location>
        <begin position="23"/>
        <end position="138"/>
    </location>
</feature>
<sequence>MKVLTSVLLLCSILIVYSCSNCKETQLNNQSNQNNPTTIAQNLSQVEAEVLEVIGSGNDFKLKVKVLSSQETAAYPSIAAAGEEYILKPNLRTENGKLMDNEINTELLSLRNYSKGQRFKAEISLDQKNGWFIQKVIK</sequence>
<dbReference type="AlphaFoldDB" id="A0A832DHM5"/>
<accession>A0A832DHM5</accession>
<proteinExistence type="predicted"/>
<reference evidence="2" key="1">
    <citation type="journal article" date="2020" name="mSystems">
        <title>Genome- and Community-Level Interaction Insights into Carbon Utilization and Element Cycling Functions of Hydrothermarchaeota in Hydrothermal Sediment.</title>
        <authorList>
            <person name="Zhou Z."/>
            <person name="Liu Y."/>
            <person name="Xu W."/>
            <person name="Pan J."/>
            <person name="Luo Z.H."/>
            <person name="Li M."/>
        </authorList>
    </citation>
    <scope>NUCLEOTIDE SEQUENCE [LARGE SCALE GENOMIC DNA]</scope>
    <source>
        <strain evidence="2">SpSt-500</strain>
    </source>
</reference>
<comment type="caution">
    <text evidence="2">The sequence shown here is derived from an EMBL/GenBank/DDBJ whole genome shotgun (WGS) entry which is preliminary data.</text>
</comment>
<keyword evidence="1" id="KW-0732">Signal</keyword>
<name>A0A832DHM5_9BACT</name>
<organism evidence="2">
    <name type="scientific">Ignavibacterium album</name>
    <dbReference type="NCBI Taxonomy" id="591197"/>
    <lineage>
        <taxon>Bacteria</taxon>
        <taxon>Pseudomonadati</taxon>
        <taxon>Ignavibacteriota</taxon>
        <taxon>Ignavibacteria</taxon>
        <taxon>Ignavibacteriales</taxon>
        <taxon>Ignavibacteriaceae</taxon>
        <taxon>Ignavibacterium</taxon>
    </lineage>
</organism>
<protein>
    <recommendedName>
        <fullName evidence="3">Lipoprotein</fullName>
    </recommendedName>
</protein>
<evidence type="ECO:0000313" key="2">
    <source>
        <dbReference type="EMBL" id="HGT47552.1"/>
    </source>
</evidence>
<dbReference type="EMBL" id="DSVI01000007">
    <property type="protein sequence ID" value="HGT47552.1"/>
    <property type="molecule type" value="Genomic_DNA"/>
</dbReference>
<feature type="signal peptide" evidence="1">
    <location>
        <begin position="1"/>
        <end position="22"/>
    </location>
</feature>
<dbReference type="PROSITE" id="PS51257">
    <property type="entry name" value="PROKAR_LIPOPROTEIN"/>
    <property type="match status" value="1"/>
</dbReference>
<evidence type="ECO:0008006" key="3">
    <source>
        <dbReference type="Google" id="ProtNLM"/>
    </source>
</evidence>
<gene>
    <name evidence="2" type="ORF">ENS56_05930</name>
</gene>